<proteinExistence type="predicted"/>
<sequence length="244" mass="27963">MLATAPDENYTIHPEEILKDYDRWYAYTYDKVPLSQDFIGLDADSNRIDKRTFLHQLITEDVIAFRIRLVQGMPVYKLYKPGRHLDNIRSTAAQLASIEMKNFQMEGALLPEFRFTDLNGQSYTNEAVKGKLLVLKCWFIHCVACVQEFPDCNALVDAYKDRKDVLFVSLAIDKKKELEAFLKTRALRYAVIPETGPFMVDKLHINSYPTHILIGPDGKILKVVSSIDQLKPFLKRAAGRLPGH</sequence>
<dbReference type="PANTHER" id="PTHR42852">
    <property type="entry name" value="THIOL:DISULFIDE INTERCHANGE PROTEIN DSBE"/>
    <property type="match status" value="1"/>
</dbReference>
<accession>A0ABS8PND7</accession>
<dbReference type="CDD" id="cd02966">
    <property type="entry name" value="TlpA_like_family"/>
    <property type="match status" value="1"/>
</dbReference>
<keyword evidence="3" id="KW-1185">Reference proteome</keyword>
<dbReference type="InterPro" id="IPR050553">
    <property type="entry name" value="Thioredoxin_ResA/DsbE_sf"/>
</dbReference>
<dbReference type="InterPro" id="IPR036249">
    <property type="entry name" value="Thioredoxin-like_sf"/>
</dbReference>
<dbReference type="InterPro" id="IPR000866">
    <property type="entry name" value="AhpC/TSA"/>
</dbReference>
<evidence type="ECO:0000259" key="1">
    <source>
        <dbReference type="PROSITE" id="PS51352"/>
    </source>
</evidence>
<dbReference type="EMBL" id="JAJNEC010000003">
    <property type="protein sequence ID" value="MCD2421778.1"/>
    <property type="molecule type" value="Genomic_DNA"/>
</dbReference>
<feature type="domain" description="Thioredoxin" evidence="1">
    <location>
        <begin position="104"/>
        <end position="239"/>
    </location>
</feature>
<dbReference type="Gene3D" id="3.40.30.10">
    <property type="entry name" value="Glutaredoxin"/>
    <property type="match status" value="1"/>
</dbReference>
<evidence type="ECO:0000313" key="3">
    <source>
        <dbReference type="Proteomes" id="UP001199816"/>
    </source>
</evidence>
<dbReference type="PROSITE" id="PS51352">
    <property type="entry name" value="THIOREDOXIN_2"/>
    <property type="match status" value="1"/>
</dbReference>
<reference evidence="2 3" key="1">
    <citation type="submission" date="2021-11" db="EMBL/GenBank/DDBJ databases">
        <title>Genomic of Niabella pedocola.</title>
        <authorList>
            <person name="Wu T."/>
        </authorList>
    </citation>
    <scope>NUCLEOTIDE SEQUENCE [LARGE SCALE GENOMIC DNA]</scope>
    <source>
        <strain evidence="2 3">JCM 31011</strain>
    </source>
</reference>
<evidence type="ECO:0000313" key="2">
    <source>
        <dbReference type="EMBL" id="MCD2421778.1"/>
    </source>
</evidence>
<dbReference type="SUPFAM" id="SSF52833">
    <property type="entry name" value="Thioredoxin-like"/>
    <property type="match status" value="1"/>
</dbReference>
<gene>
    <name evidence="2" type="ORF">LQ567_03325</name>
</gene>
<dbReference type="Pfam" id="PF00578">
    <property type="entry name" value="AhpC-TSA"/>
    <property type="match status" value="1"/>
</dbReference>
<comment type="caution">
    <text evidence="2">The sequence shown here is derived from an EMBL/GenBank/DDBJ whole genome shotgun (WGS) entry which is preliminary data.</text>
</comment>
<protein>
    <submittedName>
        <fullName evidence="2">TlpA family protein disulfide reductase</fullName>
    </submittedName>
</protein>
<dbReference type="PANTHER" id="PTHR42852:SF17">
    <property type="entry name" value="THIOREDOXIN-LIKE PROTEIN HI_1115"/>
    <property type="match status" value="1"/>
</dbReference>
<organism evidence="2 3">
    <name type="scientific">Niabella pedocola</name>
    <dbReference type="NCBI Taxonomy" id="1752077"/>
    <lineage>
        <taxon>Bacteria</taxon>
        <taxon>Pseudomonadati</taxon>
        <taxon>Bacteroidota</taxon>
        <taxon>Chitinophagia</taxon>
        <taxon>Chitinophagales</taxon>
        <taxon>Chitinophagaceae</taxon>
        <taxon>Niabella</taxon>
    </lineage>
</organism>
<dbReference type="InterPro" id="IPR013766">
    <property type="entry name" value="Thioredoxin_domain"/>
</dbReference>
<dbReference type="RefSeq" id="WP_231002681.1">
    <property type="nucleotide sequence ID" value="NZ_JAJNEC010000003.1"/>
</dbReference>
<dbReference type="Proteomes" id="UP001199816">
    <property type="component" value="Unassembled WGS sequence"/>
</dbReference>
<name>A0ABS8PND7_9BACT</name>